<dbReference type="SMART" id="SM00368">
    <property type="entry name" value="LRR_RI"/>
    <property type="match status" value="4"/>
</dbReference>
<dbReference type="InterPro" id="IPR001611">
    <property type="entry name" value="Leu-rich_rpt"/>
</dbReference>
<dbReference type="PANTHER" id="PTHR47818">
    <property type="entry name" value="RNI-LIKE SUPERFAMILY PROTEIN"/>
    <property type="match status" value="1"/>
</dbReference>
<sequence>MGEVKVPSLVALCIYSIRDELIKVDNVELSSVLYQLPTELLEQLAQQLPPLALEKLHKGKSDILDDYELLTDGVDNKRKRKRYLNFEEEWKNLYEARWPPCCRFCKNFKSKSFTGSAKGKEVECESTNDWQQMYWEAHLQSCLDNTAELAIFPSFDSQISEIEVPGSILKYIDHRGHISRLTYDYSKFAYHCQQFGAYARHLRLPNVLCVEETCLLLRNARLESLDLHWIKSDEHVEGLCKLISQNYRSLKSIKFMHCKFTVASLNAICDLLCMHSPQALGIQHFSIKTSSFLENDFPTLPAGLVSLLSSGRSLSSLCLSDNHLPRHFARMVFDTLVEASSSIIVLDLSENNITGWLSHFKWKNSITEPSGTYNSLTSLKELNLRNCNLQTDDVDCLRYALVHIPNLEQLDLSDNPIENSGIRCLIPYFKEMSRRDFPLVELKLESCELTYVGVSELLETLSTWRKPLNSLSIGGNSLGRFVKGMQLDDFLRSPDIGTPLGKFICGGIQVLDIEDIGLGSIGFAKAGGELVKESKLQSLNISKNRGGTETAIFLAKLFSCAPDLTTVNAKYNFMPAESLSILSSAVKATKGKLEKLDLSGNVLCGEALDLSFLAEFKVNGYSVLELSPPRALNEPYDDDP</sequence>
<comment type="caution">
    <text evidence="1">The sequence shown here is derived from an EMBL/GenBank/DDBJ whole genome shotgun (WGS) entry which is preliminary data.</text>
</comment>
<evidence type="ECO:0000313" key="1">
    <source>
        <dbReference type="EMBL" id="PHT80401.1"/>
    </source>
</evidence>
<reference evidence="1 2" key="1">
    <citation type="journal article" date="2014" name="Nat. Genet.">
        <title>Genome sequence of the hot pepper provides insights into the evolution of pungency in Capsicum species.</title>
        <authorList>
            <person name="Kim S."/>
            <person name="Park M."/>
            <person name="Yeom S.I."/>
            <person name="Kim Y.M."/>
            <person name="Lee J.M."/>
            <person name="Lee H.A."/>
            <person name="Seo E."/>
            <person name="Choi J."/>
            <person name="Cheong K."/>
            <person name="Kim K.T."/>
            <person name="Jung K."/>
            <person name="Lee G.W."/>
            <person name="Oh S.K."/>
            <person name="Bae C."/>
            <person name="Kim S.B."/>
            <person name="Lee H.Y."/>
            <person name="Kim S.Y."/>
            <person name="Kim M.S."/>
            <person name="Kang B.C."/>
            <person name="Jo Y.D."/>
            <person name="Yang H.B."/>
            <person name="Jeong H.J."/>
            <person name="Kang W.H."/>
            <person name="Kwon J.K."/>
            <person name="Shin C."/>
            <person name="Lim J.Y."/>
            <person name="Park J.H."/>
            <person name="Huh J.H."/>
            <person name="Kim J.S."/>
            <person name="Kim B.D."/>
            <person name="Cohen O."/>
            <person name="Paran I."/>
            <person name="Suh M.C."/>
            <person name="Lee S.B."/>
            <person name="Kim Y.K."/>
            <person name="Shin Y."/>
            <person name="Noh S.J."/>
            <person name="Park J."/>
            <person name="Seo Y.S."/>
            <person name="Kwon S.Y."/>
            <person name="Kim H.A."/>
            <person name="Park J.M."/>
            <person name="Kim H.J."/>
            <person name="Choi S.B."/>
            <person name="Bosland P.W."/>
            <person name="Reeves G."/>
            <person name="Jo S.H."/>
            <person name="Lee B.W."/>
            <person name="Cho H.T."/>
            <person name="Choi H.S."/>
            <person name="Lee M.S."/>
            <person name="Yu Y."/>
            <person name="Do Choi Y."/>
            <person name="Park B.S."/>
            <person name="van Deynze A."/>
            <person name="Ashrafi H."/>
            <person name="Hill T."/>
            <person name="Kim W.T."/>
            <person name="Pai H.S."/>
            <person name="Ahn H.K."/>
            <person name="Yeam I."/>
            <person name="Giovannoni J.J."/>
            <person name="Rose J.K."/>
            <person name="Sorensen I."/>
            <person name="Lee S.J."/>
            <person name="Kim R.W."/>
            <person name="Choi I.Y."/>
            <person name="Choi B.S."/>
            <person name="Lim J.S."/>
            <person name="Lee Y.H."/>
            <person name="Choi D."/>
        </authorList>
    </citation>
    <scope>NUCLEOTIDE SEQUENCE [LARGE SCALE GENOMIC DNA]</scope>
    <source>
        <strain evidence="2">cv. CM334</strain>
    </source>
</reference>
<dbReference type="OMA" id="MDKRFAC"/>
<accession>A0A1U8H1X1</accession>
<dbReference type="PANTHER" id="PTHR47818:SF2">
    <property type="entry name" value="F-BOX DOMAIN-CONTAINING PROTEIN"/>
    <property type="match status" value="1"/>
</dbReference>
<keyword evidence="2" id="KW-1185">Reference proteome</keyword>
<protein>
    <submittedName>
        <fullName evidence="1">Uncharacterized protein</fullName>
    </submittedName>
</protein>
<name>A0A1U8H1X1_CAPAN</name>
<dbReference type="InterPro" id="IPR032675">
    <property type="entry name" value="LRR_dom_sf"/>
</dbReference>
<dbReference type="KEGG" id="cann:107875321"/>
<dbReference type="Pfam" id="PF13516">
    <property type="entry name" value="LRR_6"/>
    <property type="match status" value="1"/>
</dbReference>
<organism evidence="1 2">
    <name type="scientific">Capsicum annuum</name>
    <name type="common">Capsicum pepper</name>
    <dbReference type="NCBI Taxonomy" id="4072"/>
    <lineage>
        <taxon>Eukaryota</taxon>
        <taxon>Viridiplantae</taxon>
        <taxon>Streptophyta</taxon>
        <taxon>Embryophyta</taxon>
        <taxon>Tracheophyta</taxon>
        <taxon>Spermatophyta</taxon>
        <taxon>Magnoliopsida</taxon>
        <taxon>eudicotyledons</taxon>
        <taxon>Gunneridae</taxon>
        <taxon>Pentapetalae</taxon>
        <taxon>asterids</taxon>
        <taxon>lamiids</taxon>
        <taxon>Solanales</taxon>
        <taxon>Solanaceae</taxon>
        <taxon>Solanoideae</taxon>
        <taxon>Capsiceae</taxon>
        <taxon>Capsicum</taxon>
    </lineage>
</organism>
<dbReference type="PROSITE" id="PS51450">
    <property type="entry name" value="LRR"/>
    <property type="match status" value="1"/>
</dbReference>
<dbReference type="SMR" id="A0A1U8H1X1"/>
<gene>
    <name evidence="1" type="ORF">T459_18453</name>
</gene>
<dbReference type="STRING" id="4072.A0A1U8H1X1"/>
<proteinExistence type="predicted"/>
<reference evidence="1 2" key="2">
    <citation type="journal article" date="2017" name="Genome Biol.">
        <title>New reference genome sequences of hot pepper reveal the massive evolution of plant disease-resistance genes by retroduplication.</title>
        <authorList>
            <person name="Kim S."/>
            <person name="Park J."/>
            <person name="Yeom S.I."/>
            <person name="Kim Y.M."/>
            <person name="Seo E."/>
            <person name="Kim K.T."/>
            <person name="Kim M.S."/>
            <person name="Lee J.M."/>
            <person name="Cheong K."/>
            <person name="Shin H.S."/>
            <person name="Kim S.B."/>
            <person name="Han K."/>
            <person name="Lee J."/>
            <person name="Park M."/>
            <person name="Lee H.A."/>
            <person name="Lee H.Y."/>
            <person name="Lee Y."/>
            <person name="Oh S."/>
            <person name="Lee J.H."/>
            <person name="Choi E."/>
            <person name="Choi E."/>
            <person name="Lee S.E."/>
            <person name="Jeon J."/>
            <person name="Kim H."/>
            <person name="Choi G."/>
            <person name="Song H."/>
            <person name="Lee J."/>
            <person name="Lee S.C."/>
            <person name="Kwon J.K."/>
            <person name="Lee H.Y."/>
            <person name="Koo N."/>
            <person name="Hong Y."/>
            <person name="Kim R.W."/>
            <person name="Kang W.H."/>
            <person name="Huh J.H."/>
            <person name="Kang B.C."/>
            <person name="Yang T.J."/>
            <person name="Lee Y.H."/>
            <person name="Bennetzen J.L."/>
            <person name="Choi D."/>
        </authorList>
    </citation>
    <scope>NUCLEOTIDE SEQUENCE [LARGE SCALE GENOMIC DNA]</scope>
    <source>
        <strain evidence="2">cv. CM334</strain>
    </source>
</reference>
<dbReference type="OrthoDB" id="120976at2759"/>
<dbReference type="AlphaFoldDB" id="A0A1U8H1X1"/>
<dbReference type="Proteomes" id="UP000222542">
    <property type="component" value="Unassembled WGS sequence"/>
</dbReference>
<dbReference type="EMBL" id="AYRZ02000006">
    <property type="protein sequence ID" value="PHT80401.1"/>
    <property type="molecule type" value="Genomic_DNA"/>
</dbReference>
<dbReference type="SUPFAM" id="SSF52047">
    <property type="entry name" value="RNI-like"/>
    <property type="match status" value="1"/>
</dbReference>
<evidence type="ECO:0000313" key="2">
    <source>
        <dbReference type="Proteomes" id="UP000222542"/>
    </source>
</evidence>
<dbReference type="Gene3D" id="3.80.10.10">
    <property type="entry name" value="Ribonuclease Inhibitor"/>
    <property type="match status" value="3"/>
</dbReference>
<dbReference type="Pfam" id="PF00560">
    <property type="entry name" value="LRR_1"/>
    <property type="match status" value="1"/>
</dbReference>
<dbReference type="Gramene" id="PHT80401">
    <property type="protein sequence ID" value="PHT80401"/>
    <property type="gene ID" value="T459_18453"/>
</dbReference>